<dbReference type="RefSeq" id="WP_052019951.1">
    <property type="nucleotide sequence ID" value="NZ_BAVZ01000001.1"/>
</dbReference>
<reference evidence="2 3" key="1">
    <citation type="journal article" date="2014" name="Genome Announc.">
        <title>Draft Genome Sequence of Paenibacillus pini JCM 16418T, Isolated from the Rhizosphere of Pine Tree.</title>
        <authorList>
            <person name="Yuki M."/>
            <person name="Oshima K."/>
            <person name="Suda W."/>
            <person name="Oshida Y."/>
            <person name="Kitamura K."/>
            <person name="Iida Y."/>
            <person name="Hattori M."/>
            <person name="Ohkuma M."/>
        </authorList>
    </citation>
    <scope>NUCLEOTIDE SEQUENCE [LARGE SCALE GENOMIC DNA]</scope>
    <source>
        <strain evidence="2 3">JCM 16418</strain>
    </source>
</reference>
<gene>
    <name evidence="2" type="ORF">JCM16418_136</name>
</gene>
<organism evidence="2 3">
    <name type="scientific">Paenibacillus pini JCM 16418</name>
    <dbReference type="NCBI Taxonomy" id="1236976"/>
    <lineage>
        <taxon>Bacteria</taxon>
        <taxon>Bacillati</taxon>
        <taxon>Bacillota</taxon>
        <taxon>Bacilli</taxon>
        <taxon>Bacillales</taxon>
        <taxon>Paenibacillaceae</taxon>
        <taxon>Paenibacillus</taxon>
    </lineage>
</organism>
<evidence type="ECO:0000313" key="3">
    <source>
        <dbReference type="Proteomes" id="UP000019364"/>
    </source>
</evidence>
<dbReference type="eggNOG" id="ENOG5032YVQ">
    <property type="taxonomic scope" value="Bacteria"/>
</dbReference>
<sequence>METTLCPWCQTEIVWDEEIGPEEECPYCHNELNEYRTISIPLQPDAGQSNSPAEVVAEEEQDAEEDDWQDDDVQTVPAFPSLNQYENSHDLLHYEASVEKVMEEQLEVPECPHCRHYMFLAGTQQVNEQMFIPKEYAAIQAPMLETPFELNMYICSGCFQVQYNLADADRLRIIENLSRNLEE</sequence>
<evidence type="ECO:0000313" key="2">
    <source>
        <dbReference type="EMBL" id="GAF06188.1"/>
    </source>
</evidence>
<dbReference type="Proteomes" id="UP000019364">
    <property type="component" value="Unassembled WGS sequence"/>
</dbReference>
<comment type="caution">
    <text evidence="2">The sequence shown here is derived from an EMBL/GenBank/DDBJ whole genome shotgun (WGS) entry which is preliminary data.</text>
</comment>
<dbReference type="STRING" id="1236976.JCM16418_136"/>
<accession>W7YFA8</accession>
<dbReference type="EMBL" id="BAVZ01000001">
    <property type="protein sequence ID" value="GAF06188.1"/>
    <property type="molecule type" value="Genomic_DNA"/>
</dbReference>
<feature type="compositionally biased region" description="Acidic residues" evidence="1">
    <location>
        <begin position="56"/>
        <end position="69"/>
    </location>
</feature>
<keyword evidence="3" id="KW-1185">Reference proteome</keyword>
<evidence type="ECO:0000256" key="1">
    <source>
        <dbReference type="SAM" id="MobiDB-lite"/>
    </source>
</evidence>
<dbReference type="OrthoDB" id="2665608at2"/>
<name>W7YFA8_9BACL</name>
<proteinExistence type="predicted"/>
<dbReference type="AlphaFoldDB" id="W7YFA8"/>
<protein>
    <submittedName>
        <fullName evidence="2">Uncharacterized protein</fullName>
    </submittedName>
</protein>
<feature type="region of interest" description="Disordered" evidence="1">
    <location>
        <begin position="42"/>
        <end position="69"/>
    </location>
</feature>